<evidence type="ECO:0000256" key="1">
    <source>
        <dbReference type="SAM" id="MobiDB-lite"/>
    </source>
</evidence>
<proteinExistence type="predicted"/>
<dbReference type="eggNOG" id="ENOG502S7U3">
    <property type="taxonomic scope" value="Eukaryota"/>
</dbReference>
<dbReference type="RefSeq" id="XP_014156423.1">
    <property type="nucleotide sequence ID" value="XM_014300948.1"/>
</dbReference>
<feature type="compositionally biased region" description="Pro residues" evidence="1">
    <location>
        <begin position="121"/>
        <end position="134"/>
    </location>
</feature>
<feature type="compositionally biased region" description="Polar residues" evidence="1">
    <location>
        <begin position="299"/>
        <end position="315"/>
    </location>
</feature>
<dbReference type="Proteomes" id="UP000054560">
    <property type="component" value="Unassembled WGS sequence"/>
</dbReference>
<name>A0A0L0G124_9EUKA</name>
<feature type="compositionally biased region" description="Polar residues" evidence="1">
    <location>
        <begin position="1"/>
        <end position="13"/>
    </location>
</feature>
<organism evidence="2 3">
    <name type="scientific">Sphaeroforma arctica JP610</name>
    <dbReference type="NCBI Taxonomy" id="667725"/>
    <lineage>
        <taxon>Eukaryota</taxon>
        <taxon>Ichthyosporea</taxon>
        <taxon>Ichthyophonida</taxon>
        <taxon>Sphaeroforma</taxon>
    </lineage>
</organism>
<dbReference type="EMBL" id="KQ241919">
    <property type="protein sequence ID" value="KNC82521.1"/>
    <property type="molecule type" value="Genomic_DNA"/>
</dbReference>
<keyword evidence="3" id="KW-1185">Reference proteome</keyword>
<protein>
    <submittedName>
        <fullName evidence="2">Uncharacterized protein</fullName>
    </submittedName>
</protein>
<feature type="region of interest" description="Disordered" evidence="1">
    <location>
        <begin position="1"/>
        <end position="340"/>
    </location>
</feature>
<dbReference type="GeneID" id="25905698"/>
<accession>A0A0L0G124</accession>
<feature type="compositionally biased region" description="Polar residues" evidence="1">
    <location>
        <begin position="29"/>
        <end position="59"/>
    </location>
</feature>
<dbReference type="AlphaFoldDB" id="A0A0L0G124"/>
<feature type="compositionally biased region" description="Polar residues" evidence="1">
    <location>
        <begin position="67"/>
        <end position="80"/>
    </location>
</feature>
<gene>
    <name evidence="2" type="ORF">SARC_05194</name>
</gene>
<evidence type="ECO:0000313" key="2">
    <source>
        <dbReference type="EMBL" id="KNC82521.1"/>
    </source>
</evidence>
<feature type="region of interest" description="Disordered" evidence="1">
    <location>
        <begin position="400"/>
        <end position="479"/>
    </location>
</feature>
<feature type="compositionally biased region" description="Low complexity" evidence="1">
    <location>
        <begin position="135"/>
        <end position="145"/>
    </location>
</feature>
<feature type="compositionally biased region" description="Low complexity" evidence="1">
    <location>
        <begin position="212"/>
        <end position="275"/>
    </location>
</feature>
<feature type="compositionally biased region" description="Polar residues" evidence="1">
    <location>
        <begin position="170"/>
        <end position="188"/>
    </location>
</feature>
<evidence type="ECO:0000313" key="3">
    <source>
        <dbReference type="Proteomes" id="UP000054560"/>
    </source>
</evidence>
<sequence>MHVSPTPSQNTGQIPDKKTGPGPGPQPSPLTGANNARTASPNPQATTGWNAFSPGNWNDSAGVPGNVQATSGATMPTPAQNHAAAPGSTNANAHANANANSYTDTQQQQQPTGGAGWNAFPAPPPAQSTPPTQPAQPQHTQAPVSTPTPPTTQTGAVSGGWAAFGDAPPNDQSNALEAQQQPMKTPETNPAVWPPSVESFAADMQAAKGLAQQNQQYQQPQQQQYQQPQQQQYQQQQPQQPQQQQYQQPQQQQYQQPQQQQYQKPQPQQQQYQQPQQPPPGMGVRTTAPQAQAHVYNAQLPTAVQSPSTPTNGNPGLSPGAASAKAPITATKGSAGPAMSNYDALADLHAAGGASTFSPTPAHAPPPQYCLGAAQAVLHPAMGSAPVTPNYSAFGEISAATSTHPPQKHRANSPAQHPHMQGQAQGQGQGQAQAQPQRQQQRPHSPQQPRQQQQRMPPAQVSPGTAQPPQAGKQVMTQSQTAVFHKEMQDWMAANSAYAPSYHQQMTVIFQKAQAYSAQLVQYGAMLASNPQGAQAWLVQYETSDPKAADIFRKCYVAKAKAMQIDAQKQQQQARK</sequence>
<feature type="compositionally biased region" description="Low complexity" evidence="1">
    <location>
        <begin position="90"/>
        <end position="110"/>
    </location>
</feature>
<feature type="compositionally biased region" description="Low complexity" evidence="1">
    <location>
        <begin position="414"/>
        <end position="459"/>
    </location>
</feature>
<reference evidence="2 3" key="1">
    <citation type="submission" date="2011-02" db="EMBL/GenBank/DDBJ databases">
        <title>The Genome Sequence of Sphaeroforma arctica JP610.</title>
        <authorList>
            <consortium name="The Broad Institute Genome Sequencing Platform"/>
            <person name="Russ C."/>
            <person name="Cuomo C."/>
            <person name="Young S.K."/>
            <person name="Zeng Q."/>
            <person name="Gargeya S."/>
            <person name="Alvarado L."/>
            <person name="Berlin A."/>
            <person name="Chapman S.B."/>
            <person name="Chen Z."/>
            <person name="Freedman E."/>
            <person name="Gellesch M."/>
            <person name="Goldberg J."/>
            <person name="Griggs A."/>
            <person name="Gujja S."/>
            <person name="Heilman E."/>
            <person name="Heiman D."/>
            <person name="Howarth C."/>
            <person name="Mehta T."/>
            <person name="Neiman D."/>
            <person name="Pearson M."/>
            <person name="Roberts A."/>
            <person name="Saif S."/>
            <person name="Shea T."/>
            <person name="Shenoy N."/>
            <person name="Sisk P."/>
            <person name="Stolte C."/>
            <person name="Sykes S."/>
            <person name="White J."/>
            <person name="Yandava C."/>
            <person name="Burger G."/>
            <person name="Gray M.W."/>
            <person name="Holland P.W.H."/>
            <person name="King N."/>
            <person name="Lang F.B.F."/>
            <person name="Roger A.J."/>
            <person name="Ruiz-Trillo I."/>
            <person name="Haas B."/>
            <person name="Nusbaum C."/>
            <person name="Birren B."/>
        </authorList>
    </citation>
    <scope>NUCLEOTIDE SEQUENCE [LARGE SCALE GENOMIC DNA]</scope>
    <source>
        <strain evidence="2 3">JP610</strain>
    </source>
</reference>